<dbReference type="Gene3D" id="3.90.1150.10">
    <property type="entry name" value="Aspartate Aminotransferase, domain 1"/>
    <property type="match status" value="1"/>
</dbReference>
<evidence type="ECO:0000313" key="11">
    <source>
        <dbReference type="Proteomes" id="UP000199048"/>
    </source>
</evidence>
<dbReference type="GO" id="GO:0042802">
    <property type="term" value="F:identical protein binding"/>
    <property type="evidence" value="ECO:0007669"/>
    <property type="project" value="TreeGrafter"/>
</dbReference>
<sequence>MLPRAEALAGGRDVRNKGVGRPATLKRTARSRRIEAPVGRLTIMTSLFAGIQDAPLDPIMRLFEAFNADTSTKKLNLVVGVYTDADGKVPRLRAVQTAEKRWIEKGLPKTYRPIEGTKPFRDAVQALLFGEGAPILKQNRTATLQSIGGTGALKTGADVLARLKPGATVAVSNPSWENHKALFTQAGFTVVDYPYFSAETGGVDYPAMRAYLQDLPKGSIVVLHACCHNPTGADLTPDEWRDLAPLLAERGLIPFLDIAYQGFGDGLDADAAPVRLFAESGQEFLVASSFSKSFSLYGERVGALTIVAENPAMKTKVEALAKRLVRASYSNPLTHGAAIVEMVLTDPELRADWERELGEMRERIRAMRVRMADSLQQRHPERGFDAIKAQKGMFSYTGLTPAEATRLREEHEVYALETGRICVAAVNTHNIDHVVDAIDAVVKG</sequence>
<organism evidence="10 11">
    <name type="scientific">Methylobacterium pseudosasicola</name>
    <dbReference type="NCBI Taxonomy" id="582667"/>
    <lineage>
        <taxon>Bacteria</taxon>
        <taxon>Pseudomonadati</taxon>
        <taxon>Pseudomonadota</taxon>
        <taxon>Alphaproteobacteria</taxon>
        <taxon>Hyphomicrobiales</taxon>
        <taxon>Methylobacteriaceae</taxon>
        <taxon>Methylobacterium</taxon>
    </lineage>
</organism>
<accession>A0A1I4MBK0</accession>
<dbReference type="EC" id="2.6.1.-" evidence="7"/>
<feature type="region of interest" description="Disordered" evidence="8">
    <location>
        <begin position="1"/>
        <end position="21"/>
    </location>
</feature>
<name>A0A1I4MBK0_9HYPH</name>
<keyword evidence="11" id="KW-1185">Reference proteome</keyword>
<dbReference type="PANTHER" id="PTHR11879:SF37">
    <property type="entry name" value="AROMATIC-AMINO-ACID AMINOTRANSFERASE"/>
    <property type="match status" value="1"/>
</dbReference>
<gene>
    <name evidence="10" type="ORF">SAMN05192568_101644</name>
</gene>
<comment type="subunit">
    <text evidence="3">Homodimer.</text>
</comment>
<evidence type="ECO:0000313" key="10">
    <source>
        <dbReference type="EMBL" id="SFM00609.1"/>
    </source>
</evidence>
<comment type="cofactor">
    <cofactor evidence="1 7">
        <name>pyridoxal 5'-phosphate</name>
        <dbReference type="ChEBI" id="CHEBI:597326"/>
    </cofactor>
</comment>
<keyword evidence="5 7" id="KW-0808">Transferase</keyword>
<evidence type="ECO:0000256" key="8">
    <source>
        <dbReference type="SAM" id="MobiDB-lite"/>
    </source>
</evidence>
<dbReference type="FunFam" id="3.40.640.10:FF:000066">
    <property type="entry name" value="Aspartate aminotransferase"/>
    <property type="match status" value="1"/>
</dbReference>
<dbReference type="PRINTS" id="PR00799">
    <property type="entry name" value="TRANSAMINASE"/>
</dbReference>
<protein>
    <recommendedName>
        <fullName evidence="7">Aminotransferase</fullName>
        <ecNumber evidence="7">2.6.1.-</ecNumber>
    </recommendedName>
</protein>
<dbReference type="SUPFAM" id="SSF53383">
    <property type="entry name" value="PLP-dependent transferases"/>
    <property type="match status" value="1"/>
</dbReference>
<evidence type="ECO:0000256" key="2">
    <source>
        <dbReference type="ARBA" id="ARBA00007441"/>
    </source>
</evidence>
<dbReference type="STRING" id="582667.SAMN05192568_101644"/>
<dbReference type="PROSITE" id="PS00105">
    <property type="entry name" value="AA_TRANSFER_CLASS_1"/>
    <property type="match status" value="1"/>
</dbReference>
<dbReference type="InterPro" id="IPR004839">
    <property type="entry name" value="Aminotransferase_I/II_large"/>
</dbReference>
<reference evidence="11" key="1">
    <citation type="submission" date="2016-10" db="EMBL/GenBank/DDBJ databases">
        <authorList>
            <person name="Varghese N."/>
            <person name="Submissions S."/>
        </authorList>
    </citation>
    <scope>NUCLEOTIDE SEQUENCE [LARGE SCALE GENOMIC DNA]</scope>
    <source>
        <strain evidence="11">BL36</strain>
    </source>
</reference>
<feature type="domain" description="Aminotransferase class I/classII large" evidence="9">
    <location>
        <begin position="73"/>
        <end position="438"/>
    </location>
</feature>
<dbReference type="InterPro" id="IPR015424">
    <property type="entry name" value="PyrdxlP-dep_Trfase"/>
</dbReference>
<keyword evidence="6" id="KW-0663">Pyridoxal phosphate</keyword>
<dbReference type="Gene3D" id="3.40.640.10">
    <property type="entry name" value="Type I PLP-dependent aspartate aminotransferase-like (Major domain)"/>
    <property type="match status" value="1"/>
</dbReference>
<dbReference type="GO" id="GO:0033585">
    <property type="term" value="P:L-phenylalanine biosynthetic process from chorismate via phenylpyruvate"/>
    <property type="evidence" value="ECO:0007669"/>
    <property type="project" value="TreeGrafter"/>
</dbReference>
<dbReference type="InterPro" id="IPR015421">
    <property type="entry name" value="PyrdxlP-dep_Trfase_major"/>
</dbReference>
<evidence type="ECO:0000256" key="1">
    <source>
        <dbReference type="ARBA" id="ARBA00001933"/>
    </source>
</evidence>
<dbReference type="GO" id="GO:0030170">
    <property type="term" value="F:pyridoxal phosphate binding"/>
    <property type="evidence" value="ECO:0007669"/>
    <property type="project" value="InterPro"/>
</dbReference>
<proteinExistence type="inferred from homology"/>
<dbReference type="EMBL" id="FOTK01000016">
    <property type="protein sequence ID" value="SFM00609.1"/>
    <property type="molecule type" value="Genomic_DNA"/>
</dbReference>
<dbReference type="Proteomes" id="UP000199048">
    <property type="component" value="Unassembled WGS sequence"/>
</dbReference>
<keyword evidence="4 7" id="KW-0032">Aminotransferase</keyword>
<dbReference type="GO" id="GO:0004838">
    <property type="term" value="F:L-tyrosine-2-oxoglutarate transaminase activity"/>
    <property type="evidence" value="ECO:0007669"/>
    <property type="project" value="TreeGrafter"/>
</dbReference>
<evidence type="ECO:0000256" key="3">
    <source>
        <dbReference type="ARBA" id="ARBA00011738"/>
    </source>
</evidence>
<dbReference type="InterPro" id="IPR004838">
    <property type="entry name" value="NHTrfase_class1_PyrdxlP-BS"/>
</dbReference>
<dbReference type="InterPro" id="IPR000796">
    <property type="entry name" value="Asp_trans"/>
</dbReference>
<evidence type="ECO:0000256" key="5">
    <source>
        <dbReference type="ARBA" id="ARBA00022679"/>
    </source>
</evidence>
<evidence type="ECO:0000256" key="4">
    <source>
        <dbReference type="ARBA" id="ARBA00022576"/>
    </source>
</evidence>
<dbReference type="InterPro" id="IPR015422">
    <property type="entry name" value="PyrdxlP-dep_Trfase_small"/>
</dbReference>
<evidence type="ECO:0000256" key="6">
    <source>
        <dbReference type="ARBA" id="ARBA00022898"/>
    </source>
</evidence>
<dbReference type="CDD" id="cd00609">
    <property type="entry name" value="AAT_like"/>
    <property type="match status" value="1"/>
</dbReference>
<dbReference type="PANTHER" id="PTHR11879">
    <property type="entry name" value="ASPARTATE AMINOTRANSFERASE"/>
    <property type="match status" value="1"/>
</dbReference>
<dbReference type="Pfam" id="PF00155">
    <property type="entry name" value="Aminotran_1_2"/>
    <property type="match status" value="1"/>
</dbReference>
<dbReference type="NCBIfam" id="NF006719">
    <property type="entry name" value="PRK09257.1"/>
    <property type="match status" value="1"/>
</dbReference>
<evidence type="ECO:0000256" key="7">
    <source>
        <dbReference type="RuleBase" id="RU000481"/>
    </source>
</evidence>
<evidence type="ECO:0000259" key="9">
    <source>
        <dbReference type="Pfam" id="PF00155"/>
    </source>
</evidence>
<dbReference type="GO" id="GO:0005829">
    <property type="term" value="C:cytosol"/>
    <property type="evidence" value="ECO:0007669"/>
    <property type="project" value="TreeGrafter"/>
</dbReference>
<comment type="similarity">
    <text evidence="2 7">Belongs to the class-I pyridoxal-phosphate-dependent aminotransferase family.</text>
</comment>
<dbReference type="AlphaFoldDB" id="A0A1I4MBK0"/>